<reference evidence="2 3" key="1">
    <citation type="submission" date="2020-04" db="EMBL/GenBank/DDBJ databases">
        <authorList>
            <person name="Wallbank WR R."/>
            <person name="Pardo Diaz C."/>
            <person name="Kozak K."/>
            <person name="Martin S."/>
            <person name="Jiggins C."/>
            <person name="Moest M."/>
            <person name="Warren A I."/>
            <person name="Byers J.R.P. K."/>
            <person name="Montejo-Kovacevich G."/>
            <person name="Yen C E."/>
        </authorList>
    </citation>
    <scope>NUCLEOTIDE SEQUENCE [LARGE SCALE GENOMIC DNA]</scope>
</reference>
<dbReference type="InterPro" id="IPR013083">
    <property type="entry name" value="Znf_RING/FYVE/PHD"/>
</dbReference>
<protein>
    <recommendedName>
        <fullName evidence="4">Zinc finger PHD-type domain-containing protein</fullName>
    </recommendedName>
</protein>
<dbReference type="AlphaFoldDB" id="A0A8S0ZCU8"/>
<name>A0A8S0ZCU8_ARCPL</name>
<feature type="region of interest" description="Disordered" evidence="1">
    <location>
        <begin position="87"/>
        <end position="112"/>
    </location>
</feature>
<dbReference type="SUPFAM" id="SSF57903">
    <property type="entry name" value="FYVE/PHD zinc finger"/>
    <property type="match status" value="1"/>
</dbReference>
<sequence>MLLDRVFFKPFKQAYGSASASWMRQNPGARLTDYDVAGLTNIAFTKAARLGIAQSGFRCTGIQPYNRDVFSDLDFLGSALTDIPIEDRSSQSTVQAPSPAAPENEPGSSISALSVSSPAFRLHEAIPTMNIEQIASVPAVSLENLQEAGPSARIDIGNINDVLKVLSPLPDASKKRLTARKRRTQKCEILTSSPYKKELMEKAKDTKAMVKIKRNMKMQVKAKKVASEPYSQHQETECIICGETFDEDWIQCKICEDWAHEACVDINPSDLYYNCDVSVAKKRFGH</sequence>
<dbReference type="CDD" id="cd15517">
    <property type="entry name" value="PHD_TCF19_like"/>
    <property type="match status" value="1"/>
</dbReference>
<evidence type="ECO:0000313" key="3">
    <source>
        <dbReference type="Proteomes" id="UP000494256"/>
    </source>
</evidence>
<comment type="caution">
    <text evidence="2">The sequence shown here is derived from an EMBL/GenBank/DDBJ whole genome shotgun (WGS) entry which is preliminary data.</text>
</comment>
<gene>
    <name evidence="2" type="ORF">APLA_LOCUS4854</name>
</gene>
<dbReference type="EMBL" id="CADEBD010000288">
    <property type="protein sequence ID" value="CAB3230990.1"/>
    <property type="molecule type" value="Genomic_DNA"/>
</dbReference>
<evidence type="ECO:0008006" key="4">
    <source>
        <dbReference type="Google" id="ProtNLM"/>
    </source>
</evidence>
<evidence type="ECO:0000313" key="2">
    <source>
        <dbReference type="EMBL" id="CAB3230990.1"/>
    </source>
</evidence>
<dbReference type="InterPro" id="IPR011011">
    <property type="entry name" value="Znf_FYVE_PHD"/>
</dbReference>
<organism evidence="2 3">
    <name type="scientific">Arctia plantaginis</name>
    <name type="common">Wood tiger moth</name>
    <name type="synonym">Phalaena plantaginis</name>
    <dbReference type="NCBI Taxonomy" id="874455"/>
    <lineage>
        <taxon>Eukaryota</taxon>
        <taxon>Metazoa</taxon>
        <taxon>Ecdysozoa</taxon>
        <taxon>Arthropoda</taxon>
        <taxon>Hexapoda</taxon>
        <taxon>Insecta</taxon>
        <taxon>Pterygota</taxon>
        <taxon>Neoptera</taxon>
        <taxon>Endopterygota</taxon>
        <taxon>Lepidoptera</taxon>
        <taxon>Glossata</taxon>
        <taxon>Ditrysia</taxon>
        <taxon>Noctuoidea</taxon>
        <taxon>Erebidae</taxon>
        <taxon>Arctiinae</taxon>
        <taxon>Arctia</taxon>
    </lineage>
</organism>
<accession>A0A8S0ZCU8</accession>
<evidence type="ECO:0000256" key="1">
    <source>
        <dbReference type="SAM" id="MobiDB-lite"/>
    </source>
</evidence>
<dbReference type="Gene3D" id="3.30.40.10">
    <property type="entry name" value="Zinc/RING finger domain, C3HC4 (zinc finger)"/>
    <property type="match status" value="1"/>
</dbReference>
<dbReference type="Proteomes" id="UP000494256">
    <property type="component" value="Unassembled WGS sequence"/>
</dbReference>
<proteinExistence type="predicted"/>